<dbReference type="RefSeq" id="WP_277192690.1">
    <property type="nucleotide sequence ID" value="NZ_JAROAV010000033.1"/>
</dbReference>
<name>A0ABT6CAJ1_9MICO</name>
<protein>
    <submittedName>
        <fullName evidence="2">NIPSNAP family protein</fullName>
    </submittedName>
</protein>
<dbReference type="InterPro" id="IPR011008">
    <property type="entry name" value="Dimeric_a/b-barrel"/>
</dbReference>
<gene>
    <name evidence="2" type="ORF">P4R38_14110</name>
</gene>
<organism evidence="2 3">
    <name type="scientific">Luteipulveratus flavus</name>
    <dbReference type="NCBI Taxonomy" id="3031728"/>
    <lineage>
        <taxon>Bacteria</taxon>
        <taxon>Bacillati</taxon>
        <taxon>Actinomycetota</taxon>
        <taxon>Actinomycetes</taxon>
        <taxon>Micrococcales</taxon>
        <taxon>Dermacoccaceae</taxon>
        <taxon>Luteipulveratus</taxon>
    </lineage>
</organism>
<dbReference type="Gene3D" id="3.30.70.100">
    <property type="match status" value="1"/>
</dbReference>
<sequence length="110" mass="12448">MLLEIRTYRLHPGTAEEFVGVMREQAFPLLEQHGIRVVRAERSLTSEDGHDEACLIRAFASAEERHFLETSFYSSEAWRTGPREAILSRIESYHTVVLDVSAEAVDALAT</sequence>
<proteinExistence type="predicted"/>
<reference evidence="2 3" key="1">
    <citation type="submission" date="2023-03" db="EMBL/GenBank/DDBJ databases">
        <title>YIM 133296 draft genome.</title>
        <authorList>
            <person name="Xiong L."/>
        </authorList>
    </citation>
    <scope>NUCLEOTIDE SEQUENCE [LARGE SCALE GENOMIC DNA]</scope>
    <source>
        <strain evidence="2 3">YIM 133296</strain>
    </source>
</reference>
<keyword evidence="3" id="KW-1185">Reference proteome</keyword>
<accession>A0ABT6CAJ1</accession>
<feature type="domain" description="NIPSNAP" evidence="1">
    <location>
        <begin position="4"/>
        <end position="92"/>
    </location>
</feature>
<evidence type="ECO:0000313" key="3">
    <source>
        <dbReference type="Proteomes" id="UP001528912"/>
    </source>
</evidence>
<comment type="caution">
    <text evidence="2">The sequence shown here is derived from an EMBL/GenBank/DDBJ whole genome shotgun (WGS) entry which is preliminary data.</text>
</comment>
<evidence type="ECO:0000313" key="2">
    <source>
        <dbReference type="EMBL" id="MDF8265382.1"/>
    </source>
</evidence>
<dbReference type="InterPro" id="IPR012577">
    <property type="entry name" value="NIPSNAP"/>
</dbReference>
<dbReference type="Proteomes" id="UP001528912">
    <property type="component" value="Unassembled WGS sequence"/>
</dbReference>
<dbReference type="SUPFAM" id="SSF54909">
    <property type="entry name" value="Dimeric alpha+beta barrel"/>
    <property type="match status" value="1"/>
</dbReference>
<evidence type="ECO:0000259" key="1">
    <source>
        <dbReference type="Pfam" id="PF07978"/>
    </source>
</evidence>
<dbReference type="EMBL" id="JAROAV010000033">
    <property type="protein sequence ID" value="MDF8265382.1"/>
    <property type="molecule type" value="Genomic_DNA"/>
</dbReference>
<dbReference type="Pfam" id="PF07978">
    <property type="entry name" value="NIPSNAP"/>
    <property type="match status" value="1"/>
</dbReference>